<dbReference type="Gramene" id="mRNA:HanXRQr2_Chr02g0068441">
    <property type="protein sequence ID" value="mRNA:HanXRQr2_Chr02g0068441"/>
    <property type="gene ID" value="HanXRQr2_Chr02g0068441"/>
</dbReference>
<protein>
    <submittedName>
        <fullName evidence="2">Uncharacterized protein</fullName>
    </submittedName>
</protein>
<organism evidence="2 3">
    <name type="scientific">Helianthus annuus</name>
    <name type="common">Common sunflower</name>
    <dbReference type="NCBI Taxonomy" id="4232"/>
    <lineage>
        <taxon>Eukaryota</taxon>
        <taxon>Viridiplantae</taxon>
        <taxon>Streptophyta</taxon>
        <taxon>Embryophyta</taxon>
        <taxon>Tracheophyta</taxon>
        <taxon>Spermatophyta</taxon>
        <taxon>Magnoliopsida</taxon>
        <taxon>eudicotyledons</taxon>
        <taxon>Gunneridae</taxon>
        <taxon>Pentapetalae</taxon>
        <taxon>asterids</taxon>
        <taxon>campanulids</taxon>
        <taxon>Asterales</taxon>
        <taxon>Asteraceae</taxon>
        <taxon>Asteroideae</taxon>
        <taxon>Heliantheae alliance</taxon>
        <taxon>Heliantheae</taxon>
        <taxon>Helianthus</taxon>
    </lineage>
</organism>
<feature type="compositionally biased region" description="Acidic residues" evidence="1">
    <location>
        <begin position="210"/>
        <end position="220"/>
    </location>
</feature>
<dbReference type="PANTHER" id="PTHR31099:SF49">
    <property type="entry name" value="MYOSIN HEAVY CHAIN-LIKE PROTEIN"/>
    <property type="match status" value="1"/>
</dbReference>
<reference evidence="2" key="2">
    <citation type="submission" date="2020-06" db="EMBL/GenBank/DDBJ databases">
        <title>Helianthus annuus Genome sequencing and assembly Release 2.</title>
        <authorList>
            <person name="Gouzy J."/>
            <person name="Langlade N."/>
            <person name="Munos S."/>
        </authorList>
    </citation>
    <scope>NUCLEOTIDE SEQUENCE</scope>
    <source>
        <tissue evidence="2">Leaves</tissue>
    </source>
</reference>
<keyword evidence="3" id="KW-1185">Reference proteome</keyword>
<evidence type="ECO:0000313" key="2">
    <source>
        <dbReference type="EMBL" id="KAF5818647.1"/>
    </source>
</evidence>
<gene>
    <name evidence="2" type="ORF">HanXRQr2_Chr02g0068441</name>
</gene>
<proteinExistence type="predicted"/>
<dbReference type="EMBL" id="MNCJ02000317">
    <property type="protein sequence ID" value="KAF5818647.1"/>
    <property type="molecule type" value="Genomic_DNA"/>
</dbReference>
<feature type="compositionally biased region" description="Polar residues" evidence="1">
    <location>
        <begin position="197"/>
        <end position="207"/>
    </location>
</feature>
<dbReference type="AlphaFoldDB" id="A0A9K3NZ30"/>
<dbReference type="PANTHER" id="PTHR31099">
    <property type="entry name" value="OS06G0165300 PROTEIN"/>
    <property type="match status" value="1"/>
</dbReference>
<accession>A0A9K3NZ30</accession>
<sequence length="248" mass="26875">MIDQWPEDSNEVPVLKLQDREAHLYQAAFPTFGGSMGVRPLEPGEQYWYERIKGHFLYPLAGAFANPPIATEGSHLTNPRPLQAVISAGKEILYLSSEESVGSSNGELSSWSNIFAGVLHDLVIDPEEKKKKKVITIDVEPSNRATAAASNKGTHRFRQSNLDDYVVASDSLEGLSRIGEKKTGAAGSKSSGSASSRNPDATVTPSSIALDEEEEEEEEEPAIKLISRKRSREEPTAGVQAAQKTGVP</sequence>
<reference evidence="2" key="1">
    <citation type="journal article" date="2017" name="Nature">
        <title>The sunflower genome provides insights into oil metabolism, flowering and Asterid evolution.</title>
        <authorList>
            <person name="Badouin H."/>
            <person name="Gouzy J."/>
            <person name="Grassa C.J."/>
            <person name="Murat F."/>
            <person name="Staton S.E."/>
            <person name="Cottret L."/>
            <person name="Lelandais-Briere C."/>
            <person name="Owens G.L."/>
            <person name="Carrere S."/>
            <person name="Mayjonade B."/>
            <person name="Legrand L."/>
            <person name="Gill N."/>
            <person name="Kane N.C."/>
            <person name="Bowers J.E."/>
            <person name="Hubner S."/>
            <person name="Bellec A."/>
            <person name="Berard A."/>
            <person name="Berges H."/>
            <person name="Blanchet N."/>
            <person name="Boniface M.C."/>
            <person name="Brunel D."/>
            <person name="Catrice O."/>
            <person name="Chaidir N."/>
            <person name="Claudel C."/>
            <person name="Donnadieu C."/>
            <person name="Faraut T."/>
            <person name="Fievet G."/>
            <person name="Helmstetter N."/>
            <person name="King M."/>
            <person name="Knapp S.J."/>
            <person name="Lai Z."/>
            <person name="Le Paslier M.C."/>
            <person name="Lippi Y."/>
            <person name="Lorenzon L."/>
            <person name="Mandel J.R."/>
            <person name="Marage G."/>
            <person name="Marchand G."/>
            <person name="Marquand E."/>
            <person name="Bret-Mestries E."/>
            <person name="Morien E."/>
            <person name="Nambeesan S."/>
            <person name="Nguyen T."/>
            <person name="Pegot-Espagnet P."/>
            <person name="Pouilly N."/>
            <person name="Raftis F."/>
            <person name="Sallet E."/>
            <person name="Schiex T."/>
            <person name="Thomas J."/>
            <person name="Vandecasteele C."/>
            <person name="Vares D."/>
            <person name="Vear F."/>
            <person name="Vautrin S."/>
            <person name="Crespi M."/>
            <person name="Mangin B."/>
            <person name="Burke J.M."/>
            <person name="Salse J."/>
            <person name="Munos S."/>
            <person name="Vincourt P."/>
            <person name="Rieseberg L.H."/>
            <person name="Langlade N.B."/>
        </authorList>
    </citation>
    <scope>NUCLEOTIDE SEQUENCE</scope>
    <source>
        <tissue evidence="2">Leaves</tissue>
    </source>
</reference>
<dbReference type="Proteomes" id="UP000215914">
    <property type="component" value="Unassembled WGS sequence"/>
</dbReference>
<comment type="caution">
    <text evidence="2">The sequence shown here is derived from an EMBL/GenBank/DDBJ whole genome shotgun (WGS) entry which is preliminary data.</text>
</comment>
<name>A0A9K3NZ30_HELAN</name>
<evidence type="ECO:0000256" key="1">
    <source>
        <dbReference type="SAM" id="MobiDB-lite"/>
    </source>
</evidence>
<feature type="compositionally biased region" description="Low complexity" evidence="1">
    <location>
        <begin position="184"/>
        <end position="196"/>
    </location>
</feature>
<feature type="region of interest" description="Disordered" evidence="1">
    <location>
        <begin position="179"/>
        <end position="248"/>
    </location>
</feature>
<evidence type="ECO:0000313" key="3">
    <source>
        <dbReference type="Proteomes" id="UP000215914"/>
    </source>
</evidence>